<dbReference type="EnsemblFungi" id="PTTG_01153-t43_1">
    <property type="protein sequence ID" value="PTTG_01153-t43_1-p1"/>
    <property type="gene ID" value="PTTG_01153"/>
</dbReference>
<sequence>MYKRAVGHFYHQGSYSGDGTRYPHSAPGPITDHHHKASRGVIYPAPESTCSSLDPVGDRPRNPPPQPSAKPQPKKQRKKQAATSGSTTRTAATAPKPTLEENAPAADGCHHPLPASIRSGVITELEGAANESCSLNLPPNADDPSCNNPTPSLHVDERSRNNPAPSLQQGLRSAPPLKGVSDPLPRKNKKCNQSQGAMSDADRCFFVEFHMEQRKLLAIKAIEREVSVEMIDKFLGKSLPIQKPSDWIRFRKTQPARDVFRGRGKGGIAQKDGMARVSELYEAAGRKLPADAE</sequence>
<keyword evidence="4" id="KW-1185">Reference proteome</keyword>
<protein>
    <submittedName>
        <fullName evidence="2 3">Uncharacterized protein</fullName>
    </submittedName>
</protein>
<evidence type="ECO:0000313" key="4">
    <source>
        <dbReference type="Proteomes" id="UP000005240"/>
    </source>
</evidence>
<evidence type="ECO:0000313" key="2">
    <source>
        <dbReference type="EMBL" id="OAV98143.1"/>
    </source>
</evidence>
<dbReference type="VEuPathDB" id="FungiDB:PTTG_01153"/>
<feature type="region of interest" description="Disordered" evidence="1">
    <location>
        <begin position="133"/>
        <end position="195"/>
    </location>
</feature>
<dbReference type="Proteomes" id="UP000005240">
    <property type="component" value="Unassembled WGS sequence"/>
</dbReference>
<feature type="non-terminal residue" evidence="2">
    <location>
        <position position="293"/>
    </location>
</feature>
<accession>A0A180H1B1</accession>
<reference evidence="3 4" key="3">
    <citation type="journal article" date="2017" name="G3 (Bethesda)">
        <title>Comparative analysis highlights variable genome content of wheat rusts and divergence of the mating loci.</title>
        <authorList>
            <person name="Cuomo C.A."/>
            <person name="Bakkeren G."/>
            <person name="Khalil H.B."/>
            <person name="Panwar V."/>
            <person name="Joly D."/>
            <person name="Linning R."/>
            <person name="Sakthikumar S."/>
            <person name="Song X."/>
            <person name="Adiconis X."/>
            <person name="Fan L."/>
            <person name="Goldberg J.M."/>
            <person name="Levin J.Z."/>
            <person name="Young S."/>
            <person name="Zeng Q."/>
            <person name="Anikster Y."/>
            <person name="Bruce M."/>
            <person name="Wang M."/>
            <person name="Yin C."/>
            <person name="McCallum B."/>
            <person name="Szabo L.J."/>
            <person name="Hulbert S."/>
            <person name="Chen X."/>
            <person name="Fellers J.P."/>
        </authorList>
    </citation>
    <scope>NUCLEOTIDE SEQUENCE</scope>
    <source>
        <strain evidence="3">isolate 1-1 / race 1 (BBBD)</strain>
        <strain evidence="4">Isolate 1-1 / race 1 (BBBD)</strain>
    </source>
</reference>
<name>A0A180H1B1_PUCT1</name>
<reference evidence="2" key="2">
    <citation type="submission" date="2016-05" db="EMBL/GenBank/DDBJ databases">
        <title>Comparative analysis highlights variable genome content of wheat rusts and divergence of the mating loci.</title>
        <authorList>
            <person name="Cuomo C.A."/>
            <person name="Bakkeren G."/>
            <person name="Szabo L."/>
            <person name="Khalil H."/>
            <person name="Joly D."/>
            <person name="Goldberg J."/>
            <person name="Young S."/>
            <person name="Zeng Q."/>
            <person name="Fellers J."/>
        </authorList>
    </citation>
    <scope>NUCLEOTIDE SEQUENCE [LARGE SCALE GENOMIC DNA]</scope>
    <source>
        <strain evidence="2">1-1 BBBD Race 1</strain>
    </source>
</reference>
<feature type="compositionally biased region" description="Low complexity" evidence="1">
    <location>
        <begin position="81"/>
        <end position="94"/>
    </location>
</feature>
<evidence type="ECO:0000256" key="1">
    <source>
        <dbReference type="SAM" id="MobiDB-lite"/>
    </source>
</evidence>
<dbReference type="AlphaFoldDB" id="A0A180H1B1"/>
<feature type="region of interest" description="Disordered" evidence="1">
    <location>
        <begin position="1"/>
        <end position="111"/>
    </location>
</feature>
<reference evidence="3" key="4">
    <citation type="submission" date="2025-05" db="UniProtKB">
        <authorList>
            <consortium name="EnsemblFungi"/>
        </authorList>
    </citation>
    <scope>IDENTIFICATION</scope>
    <source>
        <strain evidence="3">isolate 1-1 / race 1 (BBBD)</strain>
    </source>
</reference>
<organism evidence="2">
    <name type="scientific">Puccinia triticina (isolate 1-1 / race 1 (BBBD))</name>
    <name type="common">Brown leaf rust fungus</name>
    <dbReference type="NCBI Taxonomy" id="630390"/>
    <lineage>
        <taxon>Eukaryota</taxon>
        <taxon>Fungi</taxon>
        <taxon>Dikarya</taxon>
        <taxon>Basidiomycota</taxon>
        <taxon>Pucciniomycotina</taxon>
        <taxon>Pucciniomycetes</taxon>
        <taxon>Pucciniales</taxon>
        <taxon>Pucciniaceae</taxon>
        <taxon>Puccinia</taxon>
    </lineage>
</organism>
<gene>
    <name evidence="2" type="ORF">PTTG_01153</name>
</gene>
<proteinExistence type="predicted"/>
<evidence type="ECO:0000313" key="3">
    <source>
        <dbReference type="EnsemblFungi" id="PTTG_01153-t43_1-p1"/>
    </source>
</evidence>
<feature type="compositionally biased region" description="Polar residues" evidence="1">
    <location>
        <begin position="161"/>
        <end position="171"/>
    </location>
</feature>
<dbReference type="EMBL" id="ADAS02000009">
    <property type="protein sequence ID" value="OAV98143.1"/>
    <property type="molecule type" value="Genomic_DNA"/>
</dbReference>
<reference evidence="2" key="1">
    <citation type="submission" date="2009-11" db="EMBL/GenBank/DDBJ databases">
        <authorList>
            <consortium name="The Broad Institute Genome Sequencing Platform"/>
            <person name="Ward D."/>
            <person name="Feldgarden M."/>
            <person name="Earl A."/>
            <person name="Young S.K."/>
            <person name="Zeng Q."/>
            <person name="Koehrsen M."/>
            <person name="Alvarado L."/>
            <person name="Berlin A."/>
            <person name="Bochicchio J."/>
            <person name="Borenstein D."/>
            <person name="Chapman S.B."/>
            <person name="Chen Z."/>
            <person name="Engels R."/>
            <person name="Freedman E."/>
            <person name="Gellesch M."/>
            <person name="Goldberg J."/>
            <person name="Griggs A."/>
            <person name="Gujja S."/>
            <person name="Heilman E."/>
            <person name="Heiman D."/>
            <person name="Hepburn T."/>
            <person name="Howarth C."/>
            <person name="Jen D."/>
            <person name="Larson L."/>
            <person name="Lewis B."/>
            <person name="Mehta T."/>
            <person name="Park D."/>
            <person name="Pearson M."/>
            <person name="Roberts A."/>
            <person name="Saif S."/>
            <person name="Shea T."/>
            <person name="Shenoy N."/>
            <person name="Sisk P."/>
            <person name="Stolte C."/>
            <person name="Sykes S."/>
            <person name="Thomson T."/>
            <person name="Walk T."/>
            <person name="White J."/>
            <person name="Yandava C."/>
            <person name="Izard J."/>
            <person name="Baranova O.V."/>
            <person name="Blanton J.M."/>
            <person name="Tanner A.C."/>
            <person name="Dewhirst F.E."/>
            <person name="Haas B."/>
            <person name="Nusbaum C."/>
            <person name="Birren B."/>
        </authorList>
    </citation>
    <scope>NUCLEOTIDE SEQUENCE [LARGE SCALE GENOMIC DNA]</scope>
    <source>
        <strain evidence="2">1-1 BBBD Race 1</strain>
    </source>
</reference>